<keyword evidence="2" id="KW-0472">Membrane</keyword>
<feature type="compositionally biased region" description="Low complexity" evidence="1">
    <location>
        <begin position="52"/>
        <end position="74"/>
    </location>
</feature>
<feature type="region of interest" description="Disordered" evidence="1">
    <location>
        <begin position="1"/>
        <end position="74"/>
    </location>
</feature>
<dbReference type="AlphaFoldDB" id="R7TD10"/>
<feature type="region of interest" description="Disordered" evidence="1">
    <location>
        <begin position="114"/>
        <end position="150"/>
    </location>
</feature>
<evidence type="ECO:0000313" key="5">
    <source>
        <dbReference type="Proteomes" id="UP000014760"/>
    </source>
</evidence>
<reference evidence="3 5" key="2">
    <citation type="journal article" date="2013" name="Nature">
        <title>Insights into bilaterian evolution from three spiralian genomes.</title>
        <authorList>
            <person name="Simakov O."/>
            <person name="Marletaz F."/>
            <person name="Cho S.J."/>
            <person name="Edsinger-Gonzales E."/>
            <person name="Havlak P."/>
            <person name="Hellsten U."/>
            <person name="Kuo D.H."/>
            <person name="Larsson T."/>
            <person name="Lv J."/>
            <person name="Arendt D."/>
            <person name="Savage R."/>
            <person name="Osoegawa K."/>
            <person name="de Jong P."/>
            <person name="Grimwood J."/>
            <person name="Chapman J.A."/>
            <person name="Shapiro H."/>
            <person name="Aerts A."/>
            <person name="Otillar R.P."/>
            <person name="Terry A.Y."/>
            <person name="Boore J.L."/>
            <person name="Grigoriev I.V."/>
            <person name="Lindberg D.R."/>
            <person name="Seaver E.C."/>
            <person name="Weisblat D.A."/>
            <person name="Putnam N.H."/>
            <person name="Rokhsar D.S."/>
        </authorList>
    </citation>
    <scope>NUCLEOTIDE SEQUENCE</scope>
    <source>
        <strain evidence="3 5">I ESC-2004</strain>
    </source>
</reference>
<keyword evidence="5" id="KW-1185">Reference proteome</keyword>
<gene>
    <name evidence="3" type="ORF">CAPTEDRAFT_212544</name>
</gene>
<evidence type="ECO:0000313" key="3">
    <source>
        <dbReference type="EMBL" id="ELT91633.1"/>
    </source>
</evidence>
<feature type="compositionally biased region" description="Low complexity" evidence="1">
    <location>
        <begin position="165"/>
        <end position="176"/>
    </location>
</feature>
<feature type="non-terminal residue" evidence="3">
    <location>
        <position position="408"/>
    </location>
</feature>
<name>R7TD10_CAPTE</name>
<feature type="region of interest" description="Disordered" evidence="1">
    <location>
        <begin position="287"/>
        <end position="311"/>
    </location>
</feature>
<protein>
    <submittedName>
        <fullName evidence="3 4">Uncharacterized protein</fullName>
    </submittedName>
</protein>
<feature type="region of interest" description="Disordered" evidence="1">
    <location>
        <begin position="165"/>
        <end position="211"/>
    </location>
</feature>
<evidence type="ECO:0000256" key="1">
    <source>
        <dbReference type="SAM" id="MobiDB-lite"/>
    </source>
</evidence>
<keyword evidence="2" id="KW-0812">Transmembrane</keyword>
<evidence type="ECO:0000256" key="2">
    <source>
        <dbReference type="SAM" id="Phobius"/>
    </source>
</evidence>
<dbReference type="HOGENOM" id="CLU_675407_0_0_1"/>
<accession>R7TD10</accession>
<evidence type="ECO:0000313" key="4">
    <source>
        <dbReference type="EnsemblMetazoa" id="CapteP212544"/>
    </source>
</evidence>
<feature type="region of interest" description="Disordered" evidence="1">
    <location>
        <begin position="347"/>
        <end position="408"/>
    </location>
</feature>
<feature type="compositionally biased region" description="Polar residues" evidence="1">
    <location>
        <begin position="287"/>
        <end position="299"/>
    </location>
</feature>
<dbReference type="EMBL" id="AMQN01013683">
    <property type="status" value="NOT_ANNOTATED_CDS"/>
    <property type="molecule type" value="Genomic_DNA"/>
</dbReference>
<reference evidence="4" key="3">
    <citation type="submission" date="2015-06" db="UniProtKB">
        <authorList>
            <consortium name="EnsemblMetazoa"/>
        </authorList>
    </citation>
    <scope>IDENTIFICATION</scope>
</reference>
<dbReference type="EMBL" id="KB310396">
    <property type="protein sequence ID" value="ELT91633.1"/>
    <property type="molecule type" value="Genomic_DNA"/>
</dbReference>
<feature type="compositionally biased region" description="Low complexity" evidence="1">
    <location>
        <begin position="187"/>
        <end position="198"/>
    </location>
</feature>
<feature type="transmembrane region" description="Helical" evidence="2">
    <location>
        <begin position="240"/>
        <end position="263"/>
    </location>
</feature>
<feature type="compositionally biased region" description="Polar residues" evidence="1">
    <location>
        <begin position="199"/>
        <end position="211"/>
    </location>
</feature>
<organism evidence="3">
    <name type="scientific">Capitella teleta</name>
    <name type="common">Polychaete worm</name>
    <dbReference type="NCBI Taxonomy" id="283909"/>
    <lineage>
        <taxon>Eukaryota</taxon>
        <taxon>Metazoa</taxon>
        <taxon>Spiralia</taxon>
        <taxon>Lophotrochozoa</taxon>
        <taxon>Annelida</taxon>
        <taxon>Polychaeta</taxon>
        <taxon>Sedentaria</taxon>
        <taxon>Scolecida</taxon>
        <taxon>Capitellidae</taxon>
        <taxon>Capitella</taxon>
    </lineage>
</organism>
<feature type="compositionally biased region" description="Polar residues" evidence="1">
    <location>
        <begin position="39"/>
        <end position="51"/>
    </location>
</feature>
<sequence>MTDTNTTRAAFSHETSGSSSADGDSVITASEASGDRTSTHTTLLNEVNQTISTRSPSRLSSDSSALSSTTNAATANGEQLSTDLTTISQLRTVAKTDSFEGSAAVLTTTEYPITTDGDIRTPTSLPSSVEMVTSTAEGTPPSTDTSAASSALSAIDMATVSTSLSADTSTDSSGSSQVPTTTGDGIPAYAAASTPYSPQRTGVSYSSVPGVTPVTPRSGTTLFPPYQGFSINSVSDAVPLIIACVTSTFVLGSIVFVICIMCCRRCRDSKESYSTLERRRVIDAYETNGSPSATHSSRTLPLRNTKPRPNSNAGVIMAYDNQVFNNTFPRRPPPPPSHLPPMIPDYQNYRPGAALNRRPGIAQRPGMHPGMRPKQYLPDGSKSLPRQPAEDLHKGRLSLARGKARPSD</sequence>
<feature type="compositionally biased region" description="Polar residues" evidence="1">
    <location>
        <begin position="121"/>
        <end position="145"/>
    </location>
</feature>
<dbReference type="EnsemblMetazoa" id="CapteT212544">
    <property type="protein sequence ID" value="CapteP212544"/>
    <property type="gene ID" value="CapteG212544"/>
</dbReference>
<proteinExistence type="predicted"/>
<reference evidence="5" key="1">
    <citation type="submission" date="2012-12" db="EMBL/GenBank/DDBJ databases">
        <authorList>
            <person name="Hellsten U."/>
            <person name="Grimwood J."/>
            <person name="Chapman J.A."/>
            <person name="Shapiro H."/>
            <person name="Aerts A."/>
            <person name="Otillar R.P."/>
            <person name="Terry A.Y."/>
            <person name="Boore J.L."/>
            <person name="Simakov O."/>
            <person name="Marletaz F."/>
            <person name="Cho S.-J."/>
            <person name="Edsinger-Gonzales E."/>
            <person name="Havlak P."/>
            <person name="Kuo D.-H."/>
            <person name="Larsson T."/>
            <person name="Lv J."/>
            <person name="Arendt D."/>
            <person name="Savage R."/>
            <person name="Osoegawa K."/>
            <person name="de Jong P."/>
            <person name="Lindberg D.R."/>
            <person name="Seaver E.C."/>
            <person name="Weisblat D.A."/>
            <person name="Putnam N.H."/>
            <person name="Grigoriev I.V."/>
            <person name="Rokhsar D.S."/>
        </authorList>
    </citation>
    <scope>NUCLEOTIDE SEQUENCE</scope>
    <source>
        <strain evidence="5">I ESC-2004</strain>
    </source>
</reference>
<feature type="compositionally biased region" description="Polar residues" evidence="1">
    <location>
        <begin position="1"/>
        <end position="32"/>
    </location>
</feature>
<keyword evidence="2" id="KW-1133">Transmembrane helix</keyword>
<dbReference type="Proteomes" id="UP000014760">
    <property type="component" value="Unassembled WGS sequence"/>
</dbReference>